<dbReference type="AlphaFoldDB" id="A0A0V0GSK4"/>
<feature type="non-terminal residue" evidence="1">
    <location>
        <position position="1"/>
    </location>
</feature>
<name>A0A0V0GSK4_SOLCH</name>
<sequence>LLLNNSKLKFGFISSSSITTSGIISSSLGHSIPLSELRLPLASIDPAQEFGTSTFATSSCINSMVLSQAGIFALHNASFSMFGVEGIGTIPLKGPQVLFSLASNKFDFYFLID</sequence>
<organism evidence="1">
    <name type="scientific">Solanum chacoense</name>
    <name type="common">Chaco potato</name>
    <dbReference type="NCBI Taxonomy" id="4108"/>
    <lineage>
        <taxon>Eukaryota</taxon>
        <taxon>Viridiplantae</taxon>
        <taxon>Streptophyta</taxon>
        <taxon>Embryophyta</taxon>
        <taxon>Tracheophyta</taxon>
        <taxon>Spermatophyta</taxon>
        <taxon>Magnoliopsida</taxon>
        <taxon>eudicotyledons</taxon>
        <taxon>Gunneridae</taxon>
        <taxon>Pentapetalae</taxon>
        <taxon>asterids</taxon>
        <taxon>lamiids</taxon>
        <taxon>Solanales</taxon>
        <taxon>Solanaceae</taxon>
        <taxon>Solanoideae</taxon>
        <taxon>Solaneae</taxon>
        <taxon>Solanum</taxon>
    </lineage>
</organism>
<protein>
    <submittedName>
        <fullName evidence="1">Putative ovule protein</fullName>
    </submittedName>
</protein>
<reference evidence="1" key="1">
    <citation type="submission" date="2015-12" db="EMBL/GenBank/DDBJ databases">
        <title>Gene expression during late stages of embryo sac development: a critical building block for successful pollen-pistil interactions.</title>
        <authorList>
            <person name="Liu Y."/>
            <person name="Joly V."/>
            <person name="Sabar M."/>
            <person name="Matton D.P."/>
        </authorList>
    </citation>
    <scope>NUCLEOTIDE SEQUENCE</scope>
</reference>
<evidence type="ECO:0000313" key="1">
    <source>
        <dbReference type="EMBL" id="JAP11068.1"/>
    </source>
</evidence>
<accession>A0A0V0GSK4</accession>
<dbReference type="EMBL" id="GEDG01031978">
    <property type="protein sequence ID" value="JAP11068.1"/>
    <property type="molecule type" value="Transcribed_RNA"/>
</dbReference>
<proteinExistence type="predicted"/>